<evidence type="ECO:0000259" key="14">
    <source>
        <dbReference type="Pfam" id="PF19291"/>
    </source>
</evidence>
<keyword evidence="5 15" id="KW-0378">Hydrolase</keyword>
<dbReference type="InterPro" id="IPR008928">
    <property type="entry name" value="6-hairpin_glycosidase_sf"/>
</dbReference>
<evidence type="ECO:0000313" key="16">
    <source>
        <dbReference type="Proteomes" id="UP000613011"/>
    </source>
</evidence>
<evidence type="ECO:0000256" key="6">
    <source>
        <dbReference type="ARBA" id="ARBA00023277"/>
    </source>
</evidence>
<dbReference type="SUPFAM" id="SSF48208">
    <property type="entry name" value="Six-hairpin glycosidases"/>
    <property type="match status" value="1"/>
</dbReference>
<protein>
    <recommendedName>
        <fullName evidence="4">Trehalase</fullName>
        <ecNumber evidence="3">3.2.1.28</ecNumber>
    </recommendedName>
    <alternativeName>
        <fullName evidence="8">Alpha,alpha-trehalase</fullName>
    </alternativeName>
    <alternativeName>
        <fullName evidence="9">Alpha,alpha-trehalose glucohydrolase</fullName>
    </alternativeName>
</protein>
<evidence type="ECO:0000256" key="8">
    <source>
        <dbReference type="ARBA" id="ARBA00030473"/>
    </source>
</evidence>
<proteinExistence type="inferred from homology"/>
<name>A0A937D5B8_9BURK</name>
<feature type="domain" description="GH15-like" evidence="13">
    <location>
        <begin position="219"/>
        <end position="579"/>
    </location>
</feature>
<accession>A0A937D5B8</accession>
<keyword evidence="7" id="KW-0326">Glycosidase</keyword>
<feature type="domain" description="Trehalase-like N-terminal" evidence="14">
    <location>
        <begin position="4"/>
        <end position="153"/>
    </location>
</feature>
<dbReference type="AlphaFoldDB" id="A0A937D5B8"/>
<dbReference type="FunFam" id="1.50.10.10:FF:000005">
    <property type="entry name" value="Glycosyl hydrolase, glucoamylase"/>
    <property type="match status" value="1"/>
</dbReference>
<evidence type="ECO:0000256" key="3">
    <source>
        <dbReference type="ARBA" id="ARBA00012757"/>
    </source>
</evidence>
<evidence type="ECO:0000259" key="13">
    <source>
        <dbReference type="Pfam" id="PF00723"/>
    </source>
</evidence>
<evidence type="ECO:0000313" key="15">
    <source>
        <dbReference type="EMBL" id="MBL0422555.1"/>
    </source>
</evidence>
<dbReference type="InterPro" id="IPR011613">
    <property type="entry name" value="GH15-like"/>
</dbReference>
<keyword evidence="16" id="KW-1185">Reference proteome</keyword>
<feature type="region of interest" description="Disordered" evidence="12">
    <location>
        <begin position="585"/>
        <end position="606"/>
    </location>
</feature>
<sequence>MSLKIEDYALIGDCESAALVGKNGSIDWLCWPRFDSAACFAALLGSPEHGRWLLAPADPQARSRRRYEDGSVVLQTDWETAHGRVLVTDFMPVRDSSPHLIRTVRGLAGDVPMTMDLAFRFDYGSVIPWVTRLEQGDGIRAVAGPDMVVLRSPVALRGEDSRTRAEFTVHAGDHFSFALSYVPSHQEEPRGADAAQALCETRQFWRDWSARCTHTGNWHEAVLRSHITLKALTYAPTGGIVAAATTSLPERHGGTRNWDYRYCWLRDATFTLLSLMDSGYRDEAFAWRQWLLRAVAGNPAKAQIMYGLAGERRLTEWEVPWLPGYQGARPVRVGNAAYSQLQVDVFGEVLDALYQARCAHLGGDPQVGWDLEQALVRHLTTVWDQPDEGIWETRGERRHFTFSKVMAWVALDRAVRSAQQFGLPGPASEWTSLRDRIHRDICEKAFDARLGSFTQSYGSSHLDASLLLLPVVGFLPASDPRIQGTVAAIEHRLLRDGLVLRYDSAEASDGLPPGEGAFLACSFWFVDNLVLQGRQAQARELFEHLLSLRNDVGLLAEEYDPVAKRQLGNFPQAFSHLALADSARNLGQAPGPAERRQKGAVLERGR</sequence>
<dbReference type="Gene3D" id="1.50.10.10">
    <property type="match status" value="1"/>
</dbReference>
<dbReference type="PANTHER" id="PTHR31616">
    <property type="entry name" value="TREHALASE"/>
    <property type="match status" value="1"/>
</dbReference>
<reference evidence="15" key="1">
    <citation type="submission" date="2021-01" db="EMBL/GenBank/DDBJ databases">
        <title>Ramlibacter sp. strain AW1 16S ribosomal RNA gene Genome sequencing and assembly.</title>
        <authorList>
            <person name="Kang M."/>
        </authorList>
    </citation>
    <scope>NUCLEOTIDE SEQUENCE</scope>
    <source>
        <strain evidence="15">AW1</strain>
    </source>
</reference>
<dbReference type="InterPro" id="IPR012341">
    <property type="entry name" value="6hp_glycosidase-like_sf"/>
</dbReference>
<evidence type="ECO:0000256" key="5">
    <source>
        <dbReference type="ARBA" id="ARBA00022801"/>
    </source>
</evidence>
<dbReference type="EMBL" id="JAEQNA010000008">
    <property type="protein sequence ID" value="MBL0422555.1"/>
    <property type="molecule type" value="Genomic_DNA"/>
</dbReference>
<dbReference type="GO" id="GO:0004555">
    <property type="term" value="F:alpha,alpha-trehalase activity"/>
    <property type="evidence" value="ECO:0007669"/>
    <property type="project" value="UniProtKB-EC"/>
</dbReference>
<dbReference type="InterPro" id="IPR045582">
    <property type="entry name" value="Trehalase-like_N"/>
</dbReference>
<dbReference type="EC" id="3.2.1.28" evidence="3"/>
<dbReference type="RefSeq" id="WP_201685618.1">
    <property type="nucleotide sequence ID" value="NZ_JAEQNA010000008.1"/>
</dbReference>
<comment type="caution">
    <text evidence="15">The sequence shown here is derived from an EMBL/GenBank/DDBJ whole genome shotgun (WGS) entry which is preliminary data.</text>
</comment>
<evidence type="ECO:0000256" key="4">
    <source>
        <dbReference type="ARBA" id="ARBA00019905"/>
    </source>
</evidence>
<gene>
    <name evidence="15" type="ORF">JI739_19570</name>
</gene>
<evidence type="ECO:0000256" key="10">
    <source>
        <dbReference type="ARBA" id="ARBA00053030"/>
    </source>
</evidence>
<organism evidence="15 16">
    <name type="scientific">Ramlibacter aurantiacus</name>
    <dbReference type="NCBI Taxonomy" id="2801330"/>
    <lineage>
        <taxon>Bacteria</taxon>
        <taxon>Pseudomonadati</taxon>
        <taxon>Pseudomonadota</taxon>
        <taxon>Betaproteobacteria</taxon>
        <taxon>Burkholderiales</taxon>
        <taxon>Comamonadaceae</taxon>
        <taxon>Ramlibacter</taxon>
    </lineage>
</organism>
<comment type="pathway">
    <text evidence="11">Glycan degradation; trehalose degradation; D-glucose from alpha,alpha-trehalose: step 1/1.</text>
</comment>
<comment type="similarity">
    <text evidence="2">Belongs to the glycosyl hydrolase 15 family.</text>
</comment>
<feature type="compositionally biased region" description="Basic and acidic residues" evidence="12">
    <location>
        <begin position="593"/>
        <end position="606"/>
    </location>
</feature>
<evidence type="ECO:0000256" key="2">
    <source>
        <dbReference type="ARBA" id="ARBA00006188"/>
    </source>
</evidence>
<comment type="cofactor">
    <cofactor evidence="10">
        <name>phosphate</name>
        <dbReference type="ChEBI" id="CHEBI:43474"/>
    </cofactor>
</comment>
<evidence type="ECO:0000256" key="12">
    <source>
        <dbReference type="SAM" id="MobiDB-lite"/>
    </source>
</evidence>
<comment type="catalytic activity">
    <reaction evidence="1">
        <text>alpha,alpha-trehalose + H2O = alpha-D-glucose + beta-D-glucose</text>
        <dbReference type="Rhea" id="RHEA:32675"/>
        <dbReference type="ChEBI" id="CHEBI:15377"/>
        <dbReference type="ChEBI" id="CHEBI:15903"/>
        <dbReference type="ChEBI" id="CHEBI:16551"/>
        <dbReference type="ChEBI" id="CHEBI:17925"/>
        <dbReference type="EC" id="3.2.1.28"/>
    </reaction>
</comment>
<dbReference type="Pfam" id="PF00723">
    <property type="entry name" value="Glyco_hydro_15"/>
    <property type="match status" value="1"/>
</dbReference>
<dbReference type="PANTHER" id="PTHR31616:SF0">
    <property type="entry name" value="GLUCAN 1,4-ALPHA-GLUCOSIDASE"/>
    <property type="match status" value="1"/>
</dbReference>
<evidence type="ECO:0000256" key="1">
    <source>
        <dbReference type="ARBA" id="ARBA00001576"/>
    </source>
</evidence>
<evidence type="ECO:0000256" key="7">
    <source>
        <dbReference type="ARBA" id="ARBA00023295"/>
    </source>
</evidence>
<keyword evidence="6" id="KW-0119">Carbohydrate metabolism</keyword>
<dbReference type="GO" id="GO:0005993">
    <property type="term" value="P:trehalose catabolic process"/>
    <property type="evidence" value="ECO:0007669"/>
    <property type="project" value="UniProtKB-ARBA"/>
</dbReference>
<evidence type="ECO:0000256" key="11">
    <source>
        <dbReference type="ARBA" id="ARBA00060615"/>
    </source>
</evidence>
<dbReference type="Proteomes" id="UP000613011">
    <property type="component" value="Unassembled WGS sequence"/>
</dbReference>
<evidence type="ECO:0000256" key="9">
    <source>
        <dbReference type="ARBA" id="ARBA00031637"/>
    </source>
</evidence>
<dbReference type="Pfam" id="PF19291">
    <property type="entry name" value="TREH_N"/>
    <property type="match status" value="1"/>
</dbReference>